<dbReference type="NCBIfam" id="NF006421">
    <property type="entry name" value="PRK08673.1"/>
    <property type="match status" value="1"/>
</dbReference>
<name>A0ABQ3T9Q2_9ACTN</name>
<dbReference type="PANTHER" id="PTHR43018">
    <property type="entry name" value="PHOSPHO-2-DEHYDRO-3-DEOXYHEPTONATE ALDOLASE"/>
    <property type="match status" value="1"/>
</dbReference>
<dbReference type="InterPro" id="IPR052899">
    <property type="entry name" value="Class-I_DAHP_synthase"/>
</dbReference>
<accession>A0ABQ3T9Q2</accession>
<evidence type="ECO:0000313" key="4">
    <source>
        <dbReference type="Proteomes" id="UP000608522"/>
    </source>
</evidence>
<dbReference type="EMBL" id="BNED01000005">
    <property type="protein sequence ID" value="GHI77138.1"/>
    <property type="molecule type" value="Genomic_DNA"/>
</dbReference>
<dbReference type="Gene3D" id="3.20.20.70">
    <property type="entry name" value="Aldolase class I"/>
    <property type="match status" value="1"/>
</dbReference>
<dbReference type="PANTHER" id="PTHR43018:SF2">
    <property type="entry name" value="PHOSPHO-2-DEHYDRO-3-DEOXYHEPTONATE ALDOLASE"/>
    <property type="match status" value="1"/>
</dbReference>
<dbReference type="Pfam" id="PF00793">
    <property type="entry name" value="DAHP_synth_1"/>
    <property type="match status" value="1"/>
</dbReference>
<dbReference type="Proteomes" id="UP000608522">
    <property type="component" value="Unassembled WGS sequence"/>
</dbReference>
<comment type="caution">
    <text evidence="3">The sequence shown here is derived from an EMBL/GenBank/DDBJ whole genome shotgun (WGS) entry which is preliminary data.</text>
</comment>
<dbReference type="NCBIfam" id="TIGR01361">
    <property type="entry name" value="DAHP_synth_Bsub"/>
    <property type="match status" value="1"/>
</dbReference>
<keyword evidence="1" id="KW-0808">Transferase</keyword>
<dbReference type="RefSeq" id="WP_202199251.1">
    <property type="nucleotide sequence ID" value="NZ_BAAATO010000005.1"/>
</dbReference>
<organism evidence="3 4">
    <name type="scientific">Streptomyces spororaveus</name>
    <dbReference type="NCBI Taxonomy" id="284039"/>
    <lineage>
        <taxon>Bacteria</taxon>
        <taxon>Bacillati</taxon>
        <taxon>Actinomycetota</taxon>
        <taxon>Actinomycetes</taxon>
        <taxon>Kitasatosporales</taxon>
        <taxon>Streptomycetaceae</taxon>
        <taxon>Streptomyces</taxon>
    </lineage>
</organism>
<dbReference type="InterPro" id="IPR006268">
    <property type="entry name" value="DAHP_syn_2"/>
</dbReference>
<evidence type="ECO:0000259" key="2">
    <source>
        <dbReference type="Pfam" id="PF00793"/>
    </source>
</evidence>
<dbReference type="InterPro" id="IPR013785">
    <property type="entry name" value="Aldolase_TIM"/>
</dbReference>
<reference evidence="4" key="1">
    <citation type="submission" date="2023-07" db="EMBL/GenBank/DDBJ databases">
        <title>Whole genome shotgun sequence of Streptomyces spororaveus NBRC 15456.</title>
        <authorList>
            <person name="Komaki H."/>
            <person name="Tamura T."/>
        </authorList>
    </citation>
    <scope>NUCLEOTIDE SEQUENCE [LARGE SCALE GENOMIC DNA]</scope>
    <source>
        <strain evidence="4">NBRC 15456</strain>
    </source>
</reference>
<proteinExistence type="predicted"/>
<dbReference type="InterPro" id="IPR006218">
    <property type="entry name" value="DAHP1/KDSA"/>
</dbReference>
<keyword evidence="4" id="KW-1185">Reference proteome</keyword>
<sequence length="348" mass="36143">MIIELSSTATSRDADTLAASLTARYGRVHPVLLGANWLLVLPGAGGAAAAEVAGLPGVDRVVPTAGPFHLAERALRPAGSVVSVSGVDIGGPGFTVVAGPCAVETEEQLARSASAVASAGAALLRGGAYKPRTSPYAFQGLGEEGLRLLARQRERGGLGVVTEATQPAEVQLVAEYADMVQIGTRNMQNFALLKEVGRCGRPVLLKRGMAATVEEWLCAAEYVLSEGNPDVVLCERGIRAYGQETRFTLDLSIIPVVKKLTHLPVIVDPSHSTGSPFLVAPMTVAAAAAGADGVIVDVHADPASARCDGAQAILPQDFERLMEELAPVVEAGGRRLTRAHRGLQPLVA</sequence>
<evidence type="ECO:0000313" key="3">
    <source>
        <dbReference type="EMBL" id="GHI77138.1"/>
    </source>
</evidence>
<evidence type="ECO:0000256" key="1">
    <source>
        <dbReference type="ARBA" id="ARBA00022679"/>
    </source>
</evidence>
<gene>
    <name evidence="3" type="ORF">Sspor_26990</name>
</gene>
<feature type="domain" description="DAHP synthetase I/KDSA" evidence="2">
    <location>
        <begin position="90"/>
        <end position="324"/>
    </location>
</feature>
<protein>
    <submittedName>
        <fullName evidence="3">3-deoxy-7-phosphoheptulonate synthase</fullName>
    </submittedName>
</protein>
<dbReference type="SUPFAM" id="SSF51569">
    <property type="entry name" value="Aldolase"/>
    <property type="match status" value="1"/>
</dbReference>
<dbReference type="NCBIfam" id="NF009239">
    <property type="entry name" value="PRK12595.1"/>
    <property type="match status" value="1"/>
</dbReference>